<dbReference type="PATRIC" id="fig|217031.4.peg.5609"/>
<evidence type="ECO:0000313" key="1">
    <source>
        <dbReference type="EMBL" id="KRG11586.1"/>
    </source>
</evidence>
<organism evidence="1 2">
    <name type="scientific">Lederbergia galactosidilytica</name>
    <dbReference type="NCBI Taxonomy" id="217031"/>
    <lineage>
        <taxon>Bacteria</taxon>
        <taxon>Bacillati</taxon>
        <taxon>Bacillota</taxon>
        <taxon>Bacilli</taxon>
        <taxon>Bacillales</taxon>
        <taxon>Bacillaceae</taxon>
        <taxon>Lederbergia</taxon>
    </lineage>
</organism>
<dbReference type="EMBL" id="LGPB01000119">
    <property type="protein sequence ID" value="KRG11586.1"/>
    <property type="molecule type" value="Genomic_DNA"/>
</dbReference>
<gene>
    <name evidence="1" type="ORF">ACA29_16530</name>
</gene>
<dbReference type="AlphaFoldDB" id="A0A0Q9Y3A0"/>
<protein>
    <submittedName>
        <fullName evidence="1">Uncharacterized protein</fullName>
    </submittedName>
</protein>
<dbReference type="Gene3D" id="3.40.190.10">
    <property type="entry name" value="Periplasmic binding protein-like II"/>
    <property type="match status" value="1"/>
</dbReference>
<comment type="caution">
    <text evidence="1">The sequence shown here is derived from an EMBL/GenBank/DDBJ whole genome shotgun (WGS) entry which is preliminary data.</text>
</comment>
<accession>A0A0Q9Y3A0</accession>
<reference evidence="1 2" key="1">
    <citation type="submission" date="2015-06" db="EMBL/GenBank/DDBJ databases">
        <title>Genome sequencing project of Bacillus galactosidilyticus PL133.</title>
        <authorList>
            <person name="Gaiero J."/>
            <person name="Nicol R."/>
            <person name="Habash M."/>
        </authorList>
    </citation>
    <scope>NUCLEOTIDE SEQUENCE [LARGE SCALE GENOMIC DNA]</scope>
    <source>
        <strain evidence="1 2">PL133</strain>
    </source>
</reference>
<dbReference type="Proteomes" id="UP000053881">
    <property type="component" value="Unassembled WGS sequence"/>
</dbReference>
<dbReference type="SUPFAM" id="SSF53850">
    <property type="entry name" value="Periplasmic binding protein-like II"/>
    <property type="match status" value="1"/>
</dbReference>
<name>A0A0Q9Y3A0_9BACI</name>
<evidence type="ECO:0000313" key="2">
    <source>
        <dbReference type="Proteomes" id="UP000053881"/>
    </source>
</evidence>
<sequence>MVLFSDEVKQAYKENPQYDAPIVPVPAFSEEEQKVIAIQGEAITKHRDEEIAKFIIGKRDLSEWDAYVQEIEDLGVQELIDIYEEAYNRMQEAELN</sequence>
<proteinExistence type="predicted"/>